<accession>A0A7Y2W9V8</accession>
<dbReference type="AlphaFoldDB" id="A0A7Y2W9V8"/>
<evidence type="ECO:0000256" key="2">
    <source>
        <dbReference type="ARBA" id="ARBA00010610"/>
    </source>
</evidence>
<dbReference type="SUPFAM" id="SSF81273">
    <property type="entry name" value="H-NS histone-like proteins"/>
    <property type="match status" value="2"/>
</dbReference>
<dbReference type="GO" id="GO:0000976">
    <property type="term" value="F:transcription cis-regulatory region binding"/>
    <property type="evidence" value="ECO:0007669"/>
    <property type="project" value="TreeGrafter"/>
</dbReference>
<evidence type="ECO:0000256" key="4">
    <source>
        <dbReference type="ARBA" id="ARBA00023125"/>
    </source>
</evidence>
<organism evidence="7 8">
    <name type="scientific">Acinetobacter terrae</name>
    <dbReference type="NCBI Taxonomy" id="2731247"/>
    <lineage>
        <taxon>Bacteria</taxon>
        <taxon>Pseudomonadati</taxon>
        <taxon>Pseudomonadota</taxon>
        <taxon>Gammaproteobacteria</taxon>
        <taxon>Moraxellales</taxon>
        <taxon>Moraxellaceae</taxon>
        <taxon>Acinetobacter</taxon>
        <taxon>Acinetobacter Taxon 24</taxon>
    </lineage>
</organism>
<feature type="domain" description="DNA-binding protein H-NS-like C-terminal" evidence="6">
    <location>
        <begin position="140"/>
        <end position="185"/>
    </location>
</feature>
<dbReference type="Proteomes" id="UP000569202">
    <property type="component" value="Unassembled WGS sequence"/>
</dbReference>
<dbReference type="InterPro" id="IPR027444">
    <property type="entry name" value="H-NS_C_dom"/>
</dbReference>
<dbReference type="InterPro" id="IPR037150">
    <property type="entry name" value="H-NS_C_dom_sf"/>
</dbReference>
<dbReference type="GO" id="GO:0003681">
    <property type="term" value="F:bent DNA binding"/>
    <property type="evidence" value="ECO:0007669"/>
    <property type="project" value="TreeGrafter"/>
</dbReference>
<feature type="domain" description="DNA-binding protein H-NS-like C-terminal" evidence="6">
    <location>
        <begin position="89"/>
        <end position="134"/>
    </location>
</feature>
<dbReference type="Pfam" id="PF00816">
    <property type="entry name" value="Histone_HNS"/>
    <property type="match status" value="2"/>
</dbReference>
<evidence type="ECO:0000256" key="1">
    <source>
        <dbReference type="ARBA" id="ARBA00004453"/>
    </source>
</evidence>
<gene>
    <name evidence="7" type="ORF">HLH17_02230</name>
</gene>
<protein>
    <submittedName>
        <fullName evidence="7">H-NS histone family protein</fullName>
    </submittedName>
</protein>
<comment type="similarity">
    <text evidence="2">Belongs to the histone-like protein H-NS family.</text>
</comment>
<keyword evidence="3" id="KW-0963">Cytoplasm</keyword>
<feature type="compositionally biased region" description="Acidic residues" evidence="5">
    <location>
        <begin position="191"/>
        <end position="201"/>
    </location>
</feature>
<dbReference type="GO" id="GO:0005829">
    <property type="term" value="C:cytosol"/>
    <property type="evidence" value="ECO:0007669"/>
    <property type="project" value="TreeGrafter"/>
</dbReference>
<evidence type="ECO:0000313" key="8">
    <source>
        <dbReference type="Proteomes" id="UP000569202"/>
    </source>
</evidence>
<dbReference type="Gene3D" id="4.10.430.10">
    <property type="entry name" value="Histone-like protein H-NS, C-terminal domain"/>
    <property type="match status" value="2"/>
</dbReference>
<dbReference type="GO" id="GO:0003680">
    <property type="term" value="F:minor groove of adenine-thymine-rich DNA binding"/>
    <property type="evidence" value="ECO:0007669"/>
    <property type="project" value="TreeGrafter"/>
</dbReference>
<dbReference type="RefSeq" id="WP_171539721.1">
    <property type="nucleotide sequence ID" value="NZ_JABERL010000005.1"/>
</dbReference>
<sequence>MQKDLSDKNLDTGSDEKLADYRNLLADSDIDAIENIIGDLGTLLVQKKANLYKETVAEINELVAKVGFSNIYSFLELAVELGLIDKPQDKSKKSISPRYIDPENAKNTWAGRGKKPLWLNQALANGATLADFDTLADGENSQRRVVEPRYIDPDNPANTWAGRGKKPLWVKEYLEQGFSLEDLKVKPKDESENDSQDEAVE</sequence>
<dbReference type="EMBL" id="JABERL010000005">
    <property type="protein sequence ID" value="NNH76519.1"/>
    <property type="molecule type" value="Genomic_DNA"/>
</dbReference>
<comment type="subcellular location">
    <subcellularLocation>
        <location evidence="1">Cytoplasm</location>
        <location evidence="1">Nucleoid</location>
    </subcellularLocation>
</comment>
<comment type="caution">
    <text evidence="7">The sequence shown here is derived from an EMBL/GenBank/DDBJ whole genome shotgun (WGS) entry which is preliminary data.</text>
</comment>
<evidence type="ECO:0000259" key="6">
    <source>
        <dbReference type="SMART" id="SM00528"/>
    </source>
</evidence>
<reference evidence="7 8" key="1">
    <citation type="submission" date="2020-04" db="EMBL/GenBank/DDBJ databases">
        <title>Acinetobacter Taxon 24.</title>
        <authorList>
            <person name="Nemec A."/>
            <person name="Radolfova-Krizova L."/>
            <person name="Higgins P.G."/>
            <person name="Spanelova P."/>
        </authorList>
    </citation>
    <scope>NUCLEOTIDE SEQUENCE [LARGE SCALE GENOMIC DNA]</scope>
    <source>
        <strain evidence="7 8">ANC 5380</strain>
    </source>
</reference>
<dbReference type="GO" id="GO:0001217">
    <property type="term" value="F:DNA-binding transcription repressor activity"/>
    <property type="evidence" value="ECO:0007669"/>
    <property type="project" value="TreeGrafter"/>
</dbReference>
<proteinExistence type="inferred from homology"/>
<feature type="region of interest" description="Disordered" evidence="5">
    <location>
        <begin position="181"/>
        <end position="201"/>
    </location>
</feature>
<dbReference type="GO" id="GO:0032993">
    <property type="term" value="C:protein-DNA complex"/>
    <property type="evidence" value="ECO:0007669"/>
    <property type="project" value="TreeGrafter"/>
</dbReference>
<keyword evidence="4" id="KW-0238">DNA-binding</keyword>
<dbReference type="PANTHER" id="PTHR38097">
    <property type="match status" value="1"/>
</dbReference>
<dbReference type="GO" id="GO:0009295">
    <property type="term" value="C:nucleoid"/>
    <property type="evidence" value="ECO:0007669"/>
    <property type="project" value="UniProtKB-SubCell"/>
</dbReference>
<evidence type="ECO:0000313" key="7">
    <source>
        <dbReference type="EMBL" id="NNH76519.1"/>
    </source>
</evidence>
<evidence type="ECO:0000256" key="3">
    <source>
        <dbReference type="ARBA" id="ARBA00022490"/>
    </source>
</evidence>
<evidence type="ECO:0000256" key="5">
    <source>
        <dbReference type="SAM" id="MobiDB-lite"/>
    </source>
</evidence>
<name>A0A7Y2W9V8_9GAMM</name>
<feature type="compositionally biased region" description="Basic and acidic residues" evidence="5">
    <location>
        <begin position="181"/>
        <end position="190"/>
    </location>
</feature>
<dbReference type="SMART" id="SM00528">
    <property type="entry name" value="HNS"/>
    <property type="match status" value="2"/>
</dbReference>
<dbReference type="PANTHER" id="PTHR38097:SF2">
    <property type="entry name" value="DNA-BINDING PROTEIN STPA"/>
    <property type="match status" value="1"/>
</dbReference>